<evidence type="ECO:0000256" key="1">
    <source>
        <dbReference type="ARBA" id="ARBA00004370"/>
    </source>
</evidence>
<keyword evidence="3 6" id="KW-0472">Membrane</keyword>
<dbReference type="PANTHER" id="PTHR12080">
    <property type="entry name" value="SIGNALING LYMPHOCYTIC ACTIVATION MOLECULE"/>
    <property type="match status" value="1"/>
</dbReference>
<feature type="signal peptide" evidence="7">
    <location>
        <begin position="1"/>
        <end position="20"/>
    </location>
</feature>
<evidence type="ECO:0000256" key="2">
    <source>
        <dbReference type="ARBA" id="ARBA00022729"/>
    </source>
</evidence>
<evidence type="ECO:0000313" key="8">
    <source>
        <dbReference type="EMBL" id="KAF6728193.1"/>
    </source>
</evidence>
<evidence type="ECO:0000256" key="6">
    <source>
        <dbReference type="SAM" id="Phobius"/>
    </source>
</evidence>
<keyword evidence="6" id="KW-0812">Transmembrane</keyword>
<dbReference type="SUPFAM" id="SSF48726">
    <property type="entry name" value="Immunoglobulin"/>
    <property type="match status" value="1"/>
</dbReference>
<evidence type="ECO:0000313" key="9">
    <source>
        <dbReference type="Proteomes" id="UP000646548"/>
    </source>
</evidence>
<dbReference type="EMBL" id="WKFB01000288">
    <property type="protein sequence ID" value="KAF6728193.1"/>
    <property type="molecule type" value="Genomic_DNA"/>
</dbReference>
<dbReference type="Proteomes" id="UP000646548">
    <property type="component" value="Unassembled WGS sequence"/>
</dbReference>
<dbReference type="InterPro" id="IPR013783">
    <property type="entry name" value="Ig-like_fold"/>
</dbReference>
<evidence type="ECO:0000256" key="3">
    <source>
        <dbReference type="ARBA" id="ARBA00023136"/>
    </source>
</evidence>
<organism evidence="8 9">
    <name type="scientific">Oryzias melastigma</name>
    <name type="common">Marine medaka</name>
    <dbReference type="NCBI Taxonomy" id="30732"/>
    <lineage>
        <taxon>Eukaryota</taxon>
        <taxon>Metazoa</taxon>
        <taxon>Chordata</taxon>
        <taxon>Craniata</taxon>
        <taxon>Vertebrata</taxon>
        <taxon>Euteleostomi</taxon>
        <taxon>Actinopterygii</taxon>
        <taxon>Neopterygii</taxon>
        <taxon>Teleostei</taxon>
        <taxon>Neoteleostei</taxon>
        <taxon>Acanthomorphata</taxon>
        <taxon>Ovalentaria</taxon>
        <taxon>Atherinomorphae</taxon>
        <taxon>Beloniformes</taxon>
        <taxon>Adrianichthyidae</taxon>
        <taxon>Oryziinae</taxon>
        <taxon>Oryzias</taxon>
    </lineage>
</organism>
<comment type="subcellular location">
    <subcellularLocation>
        <location evidence="1">Membrane</location>
    </subcellularLocation>
</comment>
<dbReference type="AlphaFoldDB" id="A0A834CGN1"/>
<feature type="chain" id="PRO_5032321404" description="Immunoglobulin subtype domain-containing protein" evidence="7">
    <location>
        <begin position="21"/>
        <end position="337"/>
    </location>
</feature>
<protein>
    <recommendedName>
        <fullName evidence="10">Immunoglobulin subtype domain-containing protein</fullName>
    </recommendedName>
</protein>
<evidence type="ECO:0008006" key="10">
    <source>
        <dbReference type="Google" id="ProtNLM"/>
    </source>
</evidence>
<keyword evidence="4" id="KW-0325">Glycoprotein</keyword>
<keyword evidence="6" id="KW-1133">Transmembrane helix</keyword>
<dbReference type="GO" id="GO:0016020">
    <property type="term" value="C:membrane"/>
    <property type="evidence" value="ECO:0007669"/>
    <property type="project" value="UniProtKB-SubCell"/>
</dbReference>
<feature type="region of interest" description="Disordered" evidence="5">
    <location>
        <begin position="257"/>
        <end position="308"/>
    </location>
</feature>
<sequence>MSRFITFLLLNCWVFTGILGNDEPEPVMHYVQKYQQVCLYVREPPPHKSPSWNFKNTVIANEEDTNPVYTNKAKINRDNWSLCINNISESDTGLYKFTHTIKFTIVTHIHQVIMEEEVPNPQVTVRSAQPSNQSALPCMVNVTCSIHNHLLVSYCGDESCEISQTFGNLNISIYVRHKTAVCSVKNHVSNNTSSKSLPAECFADDPKSKEGEKKTKTWRVMYSTIGFIIAALLCAAFIVACGIWKLRRLKITSSTPSQTIQSAPFEKDQRPEPRLSASSSNDAEHSYENLEDTPIREKSGPVEDQEVEKVDTVYNVPGAADEYIIPIEPQSTKETDC</sequence>
<evidence type="ECO:0000256" key="7">
    <source>
        <dbReference type="SAM" id="SignalP"/>
    </source>
</evidence>
<accession>A0A834CGN1</accession>
<dbReference type="Gene3D" id="2.60.40.10">
    <property type="entry name" value="Immunoglobulins"/>
    <property type="match status" value="1"/>
</dbReference>
<dbReference type="InterPro" id="IPR036179">
    <property type="entry name" value="Ig-like_dom_sf"/>
</dbReference>
<reference evidence="8" key="1">
    <citation type="journal article" name="BMC Genomics">
        <title>Long-read sequencing and de novo genome assembly of marine medaka (Oryzias melastigma).</title>
        <authorList>
            <person name="Liang P."/>
            <person name="Saqib H.S.A."/>
            <person name="Ni X."/>
            <person name="Shen Y."/>
        </authorList>
    </citation>
    <scope>NUCLEOTIDE SEQUENCE</scope>
    <source>
        <strain evidence="8">Bigg-433</strain>
    </source>
</reference>
<dbReference type="InterPro" id="IPR015631">
    <property type="entry name" value="CD2/SLAM_rcpt"/>
</dbReference>
<gene>
    <name evidence="8" type="ORF">FQA47_004274</name>
</gene>
<dbReference type="PANTHER" id="PTHR12080:SF48">
    <property type="entry name" value="IMMUNOGLOBULIN SUBTYPE DOMAIN-CONTAINING PROTEIN"/>
    <property type="match status" value="1"/>
</dbReference>
<evidence type="ECO:0000256" key="4">
    <source>
        <dbReference type="ARBA" id="ARBA00023180"/>
    </source>
</evidence>
<evidence type="ECO:0000256" key="5">
    <source>
        <dbReference type="SAM" id="MobiDB-lite"/>
    </source>
</evidence>
<name>A0A834CGN1_ORYME</name>
<proteinExistence type="predicted"/>
<feature type="transmembrane region" description="Helical" evidence="6">
    <location>
        <begin position="220"/>
        <end position="244"/>
    </location>
</feature>
<keyword evidence="2 7" id="KW-0732">Signal</keyword>
<comment type="caution">
    <text evidence="8">The sequence shown here is derived from an EMBL/GenBank/DDBJ whole genome shotgun (WGS) entry which is preliminary data.</text>
</comment>
<feature type="compositionally biased region" description="Basic and acidic residues" evidence="5">
    <location>
        <begin position="282"/>
        <end position="308"/>
    </location>
</feature>